<dbReference type="InterPro" id="IPR010730">
    <property type="entry name" value="HET"/>
</dbReference>
<proteinExistence type="predicted"/>
<accession>A0A024SF34</accession>
<dbReference type="EMBL" id="KI911144">
    <property type="protein sequence ID" value="ETS02802.1"/>
    <property type="molecule type" value="Genomic_DNA"/>
</dbReference>
<gene>
    <name evidence="2" type="ORF">M419DRAFT_34517</name>
</gene>
<dbReference type="OrthoDB" id="2157530at2759"/>
<dbReference type="HOGENOM" id="CLU_004184_7_4_1"/>
<protein>
    <submittedName>
        <fullName evidence="2">HET-domain-containing protein</fullName>
    </submittedName>
</protein>
<name>A0A024SF34_HYPJR</name>
<reference evidence="3" key="1">
    <citation type="journal article" date="2013" name="Ind. Biotechnol.">
        <title>Comparative genomics analysis of Trichoderma reesei strains.</title>
        <authorList>
            <person name="Koike H."/>
            <person name="Aerts A."/>
            <person name="LaButti K."/>
            <person name="Grigoriev I.V."/>
            <person name="Baker S.E."/>
        </authorList>
    </citation>
    <scope>NUCLEOTIDE SEQUENCE [LARGE SCALE GENOMIC DNA]</scope>
    <source>
        <strain evidence="3">ATCC 56765 / BCRC 32924 / NRRL 11460 / Rut C-30</strain>
    </source>
</reference>
<dbReference type="PANTHER" id="PTHR24148">
    <property type="entry name" value="ANKYRIN REPEAT DOMAIN-CONTAINING PROTEIN 39 HOMOLOG-RELATED"/>
    <property type="match status" value="1"/>
</dbReference>
<organism evidence="2 3">
    <name type="scientific">Hypocrea jecorina (strain ATCC 56765 / BCRC 32924 / NRRL 11460 / Rut C-30)</name>
    <name type="common">Trichoderma reesei</name>
    <dbReference type="NCBI Taxonomy" id="1344414"/>
    <lineage>
        <taxon>Eukaryota</taxon>
        <taxon>Fungi</taxon>
        <taxon>Dikarya</taxon>
        <taxon>Ascomycota</taxon>
        <taxon>Pezizomycotina</taxon>
        <taxon>Sordariomycetes</taxon>
        <taxon>Hypocreomycetidae</taxon>
        <taxon>Hypocreales</taxon>
        <taxon>Hypocreaceae</taxon>
        <taxon>Trichoderma</taxon>
    </lineage>
</organism>
<sequence>MASKVSWHNQILPPINSSASEIRILQILPGPPSSSPLQCTFRVTTLDSQEISYDALSYAWGNDTPESHENIFFGDTPIGVTPSLANALRRLRLPNETRNIWADALCINQADDIEKSLQVSMMGRIYRQSTQGAIWLGPLGATSPSNAQAALDTLSWIAGEQDPPPWLAHEAKRIAASSALKALLNVSWWSRIWTVQEAILPPKATIYWGPCSLPWSTLDKASDSFFNGSAPAIHAEFWANGCILNLQAALRGLGASRGEGLFQLLWRWRYRRATDPRDKVYGLLGFRSDISLPSVKMCDYTVDVRTLYQNVTIDLINMSTDLQPLIGRGGEGSDIPGLASWAVDWSGVDDPARRSRCNFWDHRHWWHSGGFEADRGMYGVGEGLRVEDNGAALRICALKLGNVALVDESSTDVPDGDSVASIFRSSGNRWGRLLSRYQAEFPESLSNGGMTAFLGLITGNLRPDGSNDKDDFKTWVMQIVCPQAIFITDNGYVGLGPPNVRPGQELWIVGGCRVPVILIPLPTAAKQECEASFSFHSECFVYGVMKGEAVEGRQNQVIDILLR</sequence>
<dbReference type="AlphaFoldDB" id="A0A024SF34"/>
<dbReference type="Proteomes" id="UP000024376">
    <property type="component" value="Unassembled WGS sequence"/>
</dbReference>
<evidence type="ECO:0000259" key="1">
    <source>
        <dbReference type="Pfam" id="PF06985"/>
    </source>
</evidence>
<dbReference type="KEGG" id="trr:M419DRAFT_34517"/>
<evidence type="ECO:0000313" key="2">
    <source>
        <dbReference type="EMBL" id="ETS02802.1"/>
    </source>
</evidence>
<feature type="domain" description="Heterokaryon incompatibility" evidence="1">
    <location>
        <begin position="53"/>
        <end position="197"/>
    </location>
</feature>
<evidence type="ECO:0000313" key="3">
    <source>
        <dbReference type="Proteomes" id="UP000024376"/>
    </source>
</evidence>
<dbReference type="Pfam" id="PF26639">
    <property type="entry name" value="Het-6_barrel"/>
    <property type="match status" value="1"/>
</dbReference>
<dbReference type="Pfam" id="PF06985">
    <property type="entry name" value="HET"/>
    <property type="match status" value="1"/>
</dbReference>
<dbReference type="PANTHER" id="PTHR24148:SF82">
    <property type="entry name" value="HETEROKARYON INCOMPATIBILITY DOMAIN-CONTAINING PROTEIN"/>
    <property type="match status" value="1"/>
</dbReference>
<dbReference type="InterPro" id="IPR052895">
    <property type="entry name" value="HetReg/Transcr_Mod"/>
</dbReference>